<evidence type="ECO:0000256" key="1">
    <source>
        <dbReference type="ARBA" id="ARBA00022737"/>
    </source>
</evidence>
<accession>A0A813JW81</accession>
<dbReference type="PANTHER" id="PTHR43215">
    <property type="entry name" value="RADIAL SPOKE HEAD 1 HOMOLOG"/>
    <property type="match status" value="1"/>
</dbReference>
<comment type="caution">
    <text evidence="3">The sequence shown here is derived from an EMBL/GenBank/DDBJ whole genome shotgun (WGS) entry which is preliminary data.</text>
</comment>
<dbReference type="AlphaFoldDB" id="A0A813JW81"/>
<sequence>MGNSSACCSTSAGPGTDGAAAPVDGFKDEVKGIDDTPAPGMNSELELEEEKPGAAIVEAKTIVEEVAAVEVVNKESEEERQFVTYQDGSNYTGLIKDGKRHGHGVWQSKNCQYEGQWKADSQHGQGRQTWSDGRVYDGQFQVGRFSGTGRMMWHTQKGMLVYEGQYKDDLKHGHGKFVWTDGRTYDGEWNQGKRHGRGTYMTAKAEMKVGYWVDDKFDRWETTKPDQ</sequence>
<dbReference type="PANTHER" id="PTHR43215:SF14">
    <property type="entry name" value="RADIAL SPOKE HEAD 1 HOMOLOG"/>
    <property type="match status" value="1"/>
</dbReference>
<dbReference type="SMART" id="SM00698">
    <property type="entry name" value="MORN"/>
    <property type="match status" value="5"/>
</dbReference>
<gene>
    <name evidence="3" type="ORF">PGLA2088_LOCUS25436</name>
</gene>
<evidence type="ECO:0008006" key="5">
    <source>
        <dbReference type="Google" id="ProtNLM"/>
    </source>
</evidence>
<dbReference type="InterPro" id="IPR003409">
    <property type="entry name" value="MORN"/>
</dbReference>
<evidence type="ECO:0000256" key="2">
    <source>
        <dbReference type="SAM" id="MobiDB-lite"/>
    </source>
</evidence>
<dbReference type="Pfam" id="PF02493">
    <property type="entry name" value="MORN"/>
    <property type="match status" value="5"/>
</dbReference>
<evidence type="ECO:0000313" key="4">
    <source>
        <dbReference type="Proteomes" id="UP000626109"/>
    </source>
</evidence>
<dbReference type="EMBL" id="CAJNNW010026738">
    <property type="protein sequence ID" value="CAE8687361.1"/>
    <property type="molecule type" value="Genomic_DNA"/>
</dbReference>
<feature type="region of interest" description="Disordered" evidence="2">
    <location>
        <begin position="1"/>
        <end position="43"/>
    </location>
</feature>
<feature type="compositionally biased region" description="Polar residues" evidence="2">
    <location>
        <begin position="1"/>
        <end position="13"/>
    </location>
</feature>
<dbReference type="Proteomes" id="UP000626109">
    <property type="component" value="Unassembled WGS sequence"/>
</dbReference>
<dbReference type="Gene3D" id="2.20.110.10">
    <property type="entry name" value="Histone H3 K4-specific methyltransferase SET7/9 N-terminal domain"/>
    <property type="match status" value="3"/>
</dbReference>
<dbReference type="SUPFAM" id="SSF82185">
    <property type="entry name" value="Histone H3 K4-specific methyltransferase SET7/9 N-terminal domain"/>
    <property type="match status" value="1"/>
</dbReference>
<feature type="compositionally biased region" description="Basic and acidic residues" evidence="2">
    <location>
        <begin position="25"/>
        <end position="34"/>
    </location>
</feature>
<name>A0A813JW81_POLGL</name>
<protein>
    <recommendedName>
        <fullName evidence="5">MORN repeat-containing protein 5</fullName>
    </recommendedName>
</protein>
<evidence type="ECO:0000313" key="3">
    <source>
        <dbReference type="EMBL" id="CAE8687361.1"/>
    </source>
</evidence>
<organism evidence="3 4">
    <name type="scientific">Polarella glacialis</name>
    <name type="common">Dinoflagellate</name>
    <dbReference type="NCBI Taxonomy" id="89957"/>
    <lineage>
        <taxon>Eukaryota</taxon>
        <taxon>Sar</taxon>
        <taxon>Alveolata</taxon>
        <taxon>Dinophyceae</taxon>
        <taxon>Suessiales</taxon>
        <taxon>Suessiaceae</taxon>
        <taxon>Polarella</taxon>
    </lineage>
</organism>
<reference evidence="3" key="1">
    <citation type="submission" date="2021-02" db="EMBL/GenBank/DDBJ databases">
        <authorList>
            <person name="Dougan E. K."/>
            <person name="Rhodes N."/>
            <person name="Thang M."/>
            <person name="Chan C."/>
        </authorList>
    </citation>
    <scope>NUCLEOTIDE SEQUENCE</scope>
</reference>
<proteinExistence type="predicted"/>
<keyword evidence="1" id="KW-0677">Repeat</keyword>